<evidence type="ECO:0000313" key="1">
    <source>
        <dbReference type="EMBL" id="CAE8587318.1"/>
    </source>
</evidence>
<protein>
    <submittedName>
        <fullName evidence="1">Uncharacterized protein</fullName>
    </submittedName>
</protein>
<dbReference type="AlphaFoldDB" id="A0A813DHV8"/>
<comment type="caution">
    <text evidence="1">The sequence shown here is derived from an EMBL/GenBank/DDBJ whole genome shotgun (WGS) entry which is preliminary data.</text>
</comment>
<feature type="non-terminal residue" evidence="1">
    <location>
        <position position="1"/>
    </location>
</feature>
<keyword evidence="2" id="KW-1185">Reference proteome</keyword>
<organism evidence="1 2">
    <name type="scientific">Polarella glacialis</name>
    <name type="common">Dinoflagellate</name>
    <dbReference type="NCBI Taxonomy" id="89957"/>
    <lineage>
        <taxon>Eukaryota</taxon>
        <taxon>Sar</taxon>
        <taxon>Alveolata</taxon>
        <taxon>Dinophyceae</taxon>
        <taxon>Suessiales</taxon>
        <taxon>Suessiaceae</taxon>
        <taxon>Polarella</taxon>
    </lineage>
</organism>
<dbReference type="Proteomes" id="UP000654075">
    <property type="component" value="Unassembled WGS sequence"/>
</dbReference>
<name>A0A813DHV8_POLGL</name>
<evidence type="ECO:0000313" key="2">
    <source>
        <dbReference type="Proteomes" id="UP000654075"/>
    </source>
</evidence>
<dbReference type="EMBL" id="CAJNNV010002512">
    <property type="protein sequence ID" value="CAE8587318.1"/>
    <property type="molecule type" value="Genomic_DNA"/>
</dbReference>
<accession>A0A813DHV8</accession>
<gene>
    <name evidence="1" type="ORF">PGLA1383_LOCUS6158</name>
</gene>
<sequence>ARLRPAPVVVQATARIGTVRPLIVVGALNPMESGAIAVAAEGRIGGRRMTATPERHAIETTMAGIVAGMAAVTPGMGSAARIEAAVPMTRGAATGSASGLRWEVSVVVTGATGKAAVEVATGEVMTVEATTGLANVAATTVGGTAPTPALEAETGEIAGIREIRGV</sequence>
<proteinExistence type="predicted"/>
<reference evidence="1" key="1">
    <citation type="submission" date="2021-02" db="EMBL/GenBank/DDBJ databases">
        <authorList>
            <person name="Dougan E. K."/>
            <person name="Rhodes N."/>
            <person name="Thang M."/>
            <person name="Chan C."/>
        </authorList>
    </citation>
    <scope>NUCLEOTIDE SEQUENCE</scope>
</reference>
<feature type="non-terminal residue" evidence="1">
    <location>
        <position position="166"/>
    </location>
</feature>